<name>A0A8T5GFN7_9ARCH</name>
<proteinExistence type="predicted"/>
<evidence type="ECO:0000313" key="2">
    <source>
        <dbReference type="Proteomes" id="UP000722459"/>
    </source>
</evidence>
<dbReference type="Proteomes" id="UP000722459">
    <property type="component" value="Unassembled WGS sequence"/>
</dbReference>
<reference evidence="1" key="1">
    <citation type="journal article" date="2021" name="ISME J.">
        <title>Mercury methylation by metabolically versatile and cosmopolitan marine bacteria.</title>
        <authorList>
            <person name="Lin H."/>
            <person name="Ascher D.B."/>
            <person name="Myung Y."/>
            <person name="Lamborg C.H."/>
            <person name="Hallam S.J."/>
            <person name="Gionfriddo C.M."/>
            <person name="Holt K.E."/>
            <person name="Moreau J.W."/>
        </authorList>
    </citation>
    <scope>NUCLEOTIDE SEQUENCE</scope>
    <source>
        <strain evidence="1">SI075_bin30</strain>
    </source>
</reference>
<comment type="caution">
    <text evidence="1">The sequence shown here is derived from an EMBL/GenBank/DDBJ whole genome shotgun (WGS) entry which is preliminary data.</text>
</comment>
<evidence type="ECO:0000313" key="1">
    <source>
        <dbReference type="EMBL" id="MBT4870712.1"/>
    </source>
</evidence>
<organism evidence="1 2">
    <name type="scientific">Candidatus Iainarchaeum sp</name>
    <dbReference type="NCBI Taxonomy" id="3101447"/>
    <lineage>
        <taxon>Archaea</taxon>
        <taxon>Candidatus Iainarchaeota</taxon>
        <taxon>Candidatus Iainarchaeia</taxon>
        <taxon>Candidatus Iainarchaeales</taxon>
        <taxon>Candidatus Iainarchaeaceae</taxon>
        <taxon>Candidatus Iainarchaeum</taxon>
    </lineage>
</organism>
<dbReference type="AlphaFoldDB" id="A0A8T5GFN7"/>
<protein>
    <submittedName>
        <fullName evidence="1">Uncharacterized protein</fullName>
    </submittedName>
</protein>
<accession>A0A8T5GFN7</accession>
<dbReference type="EMBL" id="JABJNZ010000053">
    <property type="protein sequence ID" value="MBT4870712.1"/>
    <property type="molecule type" value="Genomic_DNA"/>
</dbReference>
<sequence length="119" mass="13825">MSTDIKSATRTTDGQKEIKFWAVKDGKTVAMCRLKLGNQEAWLDTITADKRLATITRVRQLNIIMEAVETYLKKHKLSMHGETNPRFAKYLEKRKGYTCKKHPYIPGMQPKVKMHYLPK</sequence>
<gene>
    <name evidence="1" type="ORF">HON47_04005</name>
</gene>